<evidence type="ECO:0000259" key="2">
    <source>
        <dbReference type="PROSITE" id="PS50208"/>
    </source>
</evidence>
<feature type="chain" id="PRO_5022843863" evidence="1">
    <location>
        <begin position="21"/>
        <end position="507"/>
    </location>
</feature>
<dbReference type="PANTHER" id="PTHR22576:SF37">
    <property type="entry name" value="MUCOSA-ASSOCIATED LYMPHOID TISSUE LYMPHOMA TRANSLOCATION PROTEIN 1"/>
    <property type="match status" value="1"/>
</dbReference>
<gene>
    <name evidence="3" type="ORF">FPZ52_15420</name>
</gene>
<dbReference type="InterPro" id="IPR001309">
    <property type="entry name" value="Pept_C14_p20"/>
</dbReference>
<dbReference type="GO" id="GO:0004197">
    <property type="term" value="F:cysteine-type endopeptidase activity"/>
    <property type="evidence" value="ECO:0007669"/>
    <property type="project" value="InterPro"/>
</dbReference>
<keyword evidence="4" id="KW-1185">Reference proteome</keyword>
<dbReference type="PROSITE" id="PS50208">
    <property type="entry name" value="CASPASE_P20"/>
    <property type="match status" value="1"/>
</dbReference>
<accession>A0A5B8JA65</accession>
<feature type="signal peptide" evidence="1">
    <location>
        <begin position="1"/>
        <end position="20"/>
    </location>
</feature>
<feature type="domain" description="Caspase family p20" evidence="2">
    <location>
        <begin position="21"/>
        <end position="152"/>
    </location>
</feature>
<dbReference type="OrthoDB" id="9816009at2"/>
<dbReference type="Gene3D" id="3.40.50.1460">
    <property type="match status" value="1"/>
</dbReference>
<keyword evidence="3" id="KW-0614">Plasmid</keyword>
<name>A0A5B8JA65_9RHOB</name>
<dbReference type="Proteomes" id="UP000318483">
    <property type="component" value="Plasmid unnamed3"/>
</dbReference>
<dbReference type="KEGG" id="lit:FPZ52_15420"/>
<evidence type="ECO:0000256" key="1">
    <source>
        <dbReference type="SAM" id="SignalP"/>
    </source>
</evidence>
<dbReference type="InterPro" id="IPR029030">
    <property type="entry name" value="Caspase-like_dom_sf"/>
</dbReference>
<dbReference type="Pfam" id="PF00656">
    <property type="entry name" value="Peptidase_C14"/>
    <property type="match status" value="1"/>
</dbReference>
<dbReference type="InterPro" id="IPR052039">
    <property type="entry name" value="Caspase-related_regulators"/>
</dbReference>
<proteinExistence type="predicted"/>
<evidence type="ECO:0000313" key="3">
    <source>
        <dbReference type="EMBL" id="QDY71100.1"/>
    </source>
</evidence>
<dbReference type="PANTHER" id="PTHR22576">
    <property type="entry name" value="MUCOSA ASSOCIATED LYMPHOID TISSUE LYMPHOMA TRANSLOCATION PROTEIN 1/PARACASPASE"/>
    <property type="match status" value="1"/>
</dbReference>
<dbReference type="InterPro" id="IPR011600">
    <property type="entry name" value="Pept_C14_caspase"/>
</dbReference>
<reference evidence="3 4" key="1">
    <citation type="submission" date="2019-07" db="EMBL/GenBank/DDBJ databases">
        <title>Litoreibacter alkalisoli sp. nov., isolated from saline-alkaline soil.</title>
        <authorList>
            <person name="Wang S."/>
            <person name="Xu L."/>
            <person name="Xing Y.-T."/>
            <person name="Sun J.-Q."/>
        </authorList>
    </citation>
    <scope>NUCLEOTIDE SEQUENCE [LARGE SCALE GENOMIC DNA]</scope>
    <source>
        <strain evidence="3 4">LN3S51</strain>
        <plasmid evidence="3 4">unnamed3</plasmid>
    </source>
</reference>
<dbReference type="SUPFAM" id="SSF52129">
    <property type="entry name" value="Caspase-like"/>
    <property type="match status" value="1"/>
</dbReference>
<dbReference type="AlphaFoldDB" id="A0A5B8JA65"/>
<dbReference type="GO" id="GO:0006508">
    <property type="term" value="P:proteolysis"/>
    <property type="evidence" value="ECO:0007669"/>
    <property type="project" value="InterPro"/>
</dbReference>
<geneLocation type="plasmid" evidence="3 4">
    <name>unnamed3</name>
</geneLocation>
<organism evidence="3 4">
    <name type="scientific">Qingshengfaniella alkalisoli</name>
    <dbReference type="NCBI Taxonomy" id="2599296"/>
    <lineage>
        <taxon>Bacteria</taxon>
        <taxon>Pseudomonadati</taxon>
        <taxon>Pseudomonadota</taxon>
        <taxon>Alphaproteobacteria</taxon>
        <taxon>Rhodobacterales</taxon>
        <taxon>Paracoccaceae</taxon>
        <taxon>Qingshengfaniella</taxon>
    </lineage>
</organism>
<sequence length="507" mass="55320">MRFCTVILLCFLQLSSSVWADGRVALLIGNGDYSNPEFVLGNPANDVAALDEALTRLGFEVRSQTNLSRPEMLDSLDWFQETANGAEIALVFYAGHAVQADGENFLIGTDLVSPTVPALIDESLTLSELHAVIEGVGADLSLVVLDACRNNPFGDVQIVQPGLAPASGSVGTLVAYATDPGNVAADGLGDNSIFTSALLQNIETPGIDVRIMFGRVRQEVVRDTAGRQVPWVEEAVIGEYYLSEPPDPLDPGDELRIWREAVNAGSVESYLDYLDRFPEGLYKIVAELRVDVLRGNVFQTAELASVELPDATAALQLIGYLVPGATDPADSEVLQAFTHWQSSQPVGVRNFEALMLDAASTATFLGTYSAGILKNDLQRYASVDEALRTARDNMEVAEIEFQDNPDAEPVLQSMRTEISEIELIHRGVAADLDASRTFYSDLILLVDRHLTDWLSDEAQPRFATSRGITHLSDRALSDAQMFYDHLRLARDAPEGSYSWLASMMQEN</sequence>
<protein>
    <submittedName>
        <fullName evidence="3">Caspase family protein</fullName>
    </submittedName>
</protein>
<keyword evidence="1" id="KW-0732">Signal</keyword>
<evidence type="ECO:0000313" key="4">
    <source>
        <dbReference type="Proteomes" id="UP000318483"/>
    </source>
</evidence>
<dbReference type="EMBL" id="CP042264">
    <property type="protein sequence ID" value="QDY71100.1"/>
    <property type="molecule type" value="Genomic_DNA"/>
</dbReference>